<evidence type="ECO:0000313" key="1">
    <source>
        <dbReference type="EMBL" id="KAJ2768054.1"/>
    </source>
</evidence>
<protein>
    <submittedName>
        <fullName evidence="1">Uncharacterized protein</fullName>
    </submittedName>
</protein>
<dbReference type="Proteomes" id="UP001140234">
    <property type="component" value="Unassembled WGS sequence"/>
</dbReference>
<dbReference type="EMBL" id="JANBUJ010001270">
    <property type="protein sequence ID" value="KAJ2768054.1"/>
    <property type="molecule type" value="Genomic_DNA"/>
</dbReference>
<name>A0ACC1JVC8_9FUNG</name>
<comment type="caution">
    <text evidence="1">The sequence shown here is derived from an EMBL/GenBank/DDBJ whole genome shotgun (WGS) entry which is preliminary data.</text>
</comment>
<gene>
    <name evidence="1" type="ORF">IWQ57_003699</name>
</gene>
<keyword evidence="2" id="KW-1185">Reference proteome</keyword>
<organism evidence="1 2">
    <name type="scientific">Coemansia nantahalensis</name>
    <dbReference type="NCBI Taxonomy" id="2789366"/>
    <lineage>
        <taxon>Eukaryota</taxon>
        <taxon>Fungi</taxon>
        <taxon>Fungi incertae sedis</taxon>
        <taxon>Zoopagomycota</taxon>
        <taxon>Kickxellomycotina</taxon>
        <taxon>Kickxellomycetes</taxon>
        <taxon>Kickxellales</taxon>
        <taxon>Kickxellaceae</taxon>
        <taxon>Coemansia</taxon>
    </lineage>
</organism>
<accession>A0ACC1JVC8</accession>
<proteinExistence type="predicted"/>
<evidence type="ECO:0000313" key="2">
    <source>
        <dbReference type="Proteomes" id="UP001140234"/>
    </source>
</evidence>
<sequence>MSPRKRRRGDDDDDAAPTGQPYSECSASMQSRRRAQLARALCELAGVSDGESGAGECAQLLRDTLAKTQGMKAVLGQMDAGSELNLVMANIRAMHDAAEAEQRTQVLALAAGVFTGGELKQRWGLAFGNHQLKEARRIADTADYAASGRSRARFVPPSKRPKSDEFVRRLEQFLATRAHPDDGSGRRVLDRPLRTLHREFVAAAPADNSISLSKFHALATVRFRVADRGTDSADEEEAGAGDVPVDAGALALLGASAPFPLSAGLLLGAPGGPASGVTALDLAALGAGQPILLPPPQQQQQPPPPPPALSADAMAMLVGVGAAHASAPSSAYDVPAIHRLLNLPYIGAPINDPQSQPPQPQSPTTDELPSQFFFL</sequence>
<reference evidence="1" key="1">
    <citation type="submission" date="2022-07" db="EMBL/GenBank/DDBJ databases">
        <title>Phylogenomic reconstructions and comparative analyses of Kickxellomycotina fungi.</title>
        <authorList>
            <person name="Reynolds N.K."/>
            <person name="Stajich J.E."/>
            <person name="Barry K."/>
            <person name="Grigoriev I.V."/>
            <person name="Crous P."/>
            <person name="Smith M.E."/>
        </authorList>
    </citation>
    <scope>NUCLEOTIDE SEQUENCE</scope>
    <source>
        <strain evidence="1">CBS 109366</strain>
    </source>
</reference>